<dbReference type="RefSeq" id="YP_009168781.1">
    <property type="nucleotide sequence ID" value="NC_027993.1"/>
</dbReference>
<organism evidence="2 3">
    <name type="scientific">Escherichia phage K1G</name>
    <dbReference type="NCBI Taxonomy" id="698486"/>
    <lineage>
        <taxon>Viruses</taxon>
        <taxon>Duplodnaviria</taxon>
        <taxon>Heunggongvirae</taxon>
        <taxon>Uroviricota</taxon>
        <taxon>Caudoviricetes</taxon>
        <taxon>Sarkviridae</taxon>
        <taxon>Guernseyvirinae</taxon>
        <taxon>Kagunavirus</taxon>
        <taxon>Kagunavirus K1G</taxon>
    </lineage>
</organism>
<evidence type="ECO:0000256" key="1">
    <source>
        <dbReference type="SAM" id="MobiDB-lite"/>
    </source>
</evidence>
<dbReference type="OrthoDB" id="10582at10239"/>
<name>D2XJ65_9CAUD</name>
<evidence type="ECO:0008006" key="4">
    <source>
        <dbReference type="Google" id="ProtNLM"/>
    </source>
</evidence>
<proteinExistence type="predicted"/>
<feature type="compositionally biased region" description="Polar residues" evidence="1">
    <location>
        <begin position="1"/>
        <end position="10"/>
    </location>
</feature>
<evidence type="ECO:0000313" key="3">
    <source>
        <dbReference type="Proteomes" id="UP000001891"/>
    </source>
</evidence>
<accession>D2XJ65</accession>
<protein>
    <recommendedName>
        <fullName evidence="4">Terminase small subunit</fullName>
    </recommendedName>
</protein>
<dbReference type="EMBL" id="GU196277">
    <property type="protein sequence ID" value="ADA82295.1"/>
    <property type="molecule type" value="Genomic_DNA"/>
</dbReference>
<feature type="region of interest" description="Disordered" evidence="1">
    <location>
        <begin position="1"/>
        <end position="52"/>
    </location>
</feature>
<evidence type="ECO:0000313" key="2">
    <source>
        <dbReference type="EMBL" id="ADA82295.1"/>
    </source>
</evidence>
<dbReference type="GeneID" id="26040728"/>
<dbReference type="KEGG" id="vg:26040728"/>
<dbReference type="Proteomes" id="UP000001891">
    <property type="component" value="Segment"/>
</dbReference>
<sequence>MRSDGQTHMQGDSMKLKLKQPSPEVVQAAHEEAVSANRRRKRPRGKQSLYQSSRNSAALWDPDYCDELIRFFDRTSWEAMPTGAHGDYKAVIADKPPSLARFALHIGVTIPIIKLWLREIPAFAEAYETAQALEEAYFTETGAAGISATFAAAKLSLGKEKPVESTEETAPTEIIFSVAEPVGKIVTTNMGEVEE</sequence>
<keyword evidence="3" id="KW-1185">Reference proteome</keyword>
<reference evidence="2 3" key="1">
    <citation type="journal article" date="2010" name="Virology">
        <title>A tale of tails: Sialidase is key to success in a model of phage therapy against K1-capsulated Escherichia coli.</title>
        <authorList>
            <person name="Bull J.J."/>
            <person name="Vimr E.R."/>
            <person name="Molineux I.J."/>
        </authorList>
    </citation>
    <scope>NUCLEOTIDE SEQUENCE</scope>
</reference>